<dbReference type="Proteomes" id="UP000036681">
    <property type="component" value="Unplaced"/>
</dbReference>
<keyword evidence="1" id="KW-1185">Reference proteome</keyword>
<protein>
    <submittedName>
        <fullName evidence="2">Uncharacterized protein</fullName>
    </submittedName>
</protein>
<sequence length="42" mass="5158">MLHQLIYQWIVHVLIIHQKVDSIQILKLLKCYLSYQVILWSH</sequence>
<dbReference type="AlphaFoldDB" id="A0A0M3I1P9"/>
<name>A0A0M3I1P9_ASCLU</name>
<accession>A0A0M3I1P9</accession>
<evidence type="ECO:0000313" key="2">
    <source>
        <dbReference type="WBParaSite" id="ALUE_0001025201-mRNA-1"/>
    </source>
</evidence>
<dbReference type="WBParaSite" id="ALUE_0001025201-mRNA-1">
    <property type="protein sequence ID" value="ALUE_0001025201-mRNA-1"/>
    <property type="gene ID" value="ALUE_0001025201"/>
</dbReference>
<reference evidence="2" key="1">
    <citation type="submission" date="2017-02" db="UniProtKB">
        <authorList>
            <consortium name="WormBaseParasite"/>
        </authorList>
    </citation>
    <scope>IDENTIFICATION</scope>
</reference>
<evidence type="ECO:0000313" key="1">
    <source>
        <dbReference type="Proteomes" id="UP000036681"/>
    </source>
</evidence>
<proteinExistence type="predicted"/>
<organism evidence="1 2">
    <name type="scientific">Ascaris lumbricoides</name>
    <name type="common">Giant roundworm</name>
    <dbReference type="NCBI Taxonomy" id="6252"/>
    <lineage>
        <taxon>Eukaryota</taxon>
        <taxon>Metazoa</taxon>
        <taxon>Ecdysozoa</taxon>
        <taxon>Nematoda</taxon>
        <taxon>Chromadorea</taxon>
        <taxon>Rhabditida</taxon>
        <taxon>Spirurina</taxon>
        <taxon>Ascaridomorpha</taxon>
        <taxon>Ascaridoidea</taxon>
        <taxon>Ascarididae</taxon>
        <taxon>Ascaris</taxon>
    </lineage>
</organism>